<sequence>MLSLILLLPVCAGAQKGYTIKGSFSHLPSPAKVYLAYSIHNNRVEDSAEVNNGQFAFTGQLPTPVQASLYLKHDNNAVNTYHNVDGLDVFIENATMTITGVDSMKTAVLKGSVSNEENQLLLTQRAPHLKAINAVLDQAEKMTPAERAADTAPMQSLRYQRDTHVKAIDSLYKAFIASHRQSYVALDAFFSHELMGNFDAVAADREFKLFPEALRTSFTGEKIAARIHKALSVSIGTIAPDFTQNDLAGKPVTLSSFKGRYVLIDFWASWCKPCRAENPFVVKAYQQFKDKGFEILSVSLDASHDDWAKAVEKDGMPWTHVSDLQFWKNAVAVKYGISSVPSNFLLDPSGKIVAKNLRGNKLAETLSTLLH</sequence>
<gene>
    <name evidence="6" type="ORF">SAMN05421788_102304</name>
</gene>
<feature type="domain" description="Thioredoxin" evidence="5">
    <location>
        <begin position="233"/>
        <end position="371"/>
    </location>
</feature>
<dbReference type="InterPro" id="IPR013766">
    <property type="entry name" value="Thioredoxin_domain"/>
</dbReference>
<evidence type="ECO:0000256" key="1">
    <source>
        <dbReference type="ARBA" id="ARBA00004196"/>
    </source>
</evidence>
<dbReference type="GO" id="GO:0016491">
    <property type="term" value="F:oxidoreductase activity"/>
    <property type="evidence" value="ECO:0007669"/>
    <property type="project" value="InterPro"/>
</dbReference>
<dbReference type="EMBL" id="FTOR01000002">
    <property type="protein sequence ID" value="SIS95482.1"/>
    <property type="molecule type" value="Genomic_DNA"/>
</dbReference>
<dbReference type="InterPro" id="IPR000866">
    <property type="entry name" value="AhpC/TSA"/>
</dbReference>
<dbReference type="Pfam" id="PF14289">
    <property type="entry name" value="DUF4369"/>
    <property type="match status" value="1"/>
</dbReference>
<dbReference type="InterPro" id="IPR025380">
    <property type="entry name" value="DUF4369"/>
</dbReference>
<reference evidence="7" key="1">
    <citation type="submission" date="2017-01" db="EMBL/GenBank/DDBJ databases">
        <authorList>
            <person name="Varghese N."/>
            <person name="Submissions S."/>
        </authorList>
    </citation>
    <scope>NUCLEOTIDE SEQUENCE [LARGE SCALE GENOMIC DNA]</scope>
    <source>
        <strain evidence="7">DSM 21054</strain>
    </source>
</reference>
<accession>A0A1N7NB00</accession>
<evidence type="ECO:0000256" key="2">
    <source>
        <dbReference type="ARBA" id="ARBA00022748"/>
    </source>
</evidence>
<evidence type="ECO:0000256" key="4">
    <source>
        <dbReference type="ARBA" id="ARBA00023284"/>
    </source>
</evidence>
<dbReference type="Proteomes" id="UP000186917">
    <property type="component" value="Unassembled WGS sequence"/>
</dbReference>
<evidence type="ECO:0000313" key="6">
    <source>
        <dbReference type="EMBL" id="SIS95482.1"/>
    </source>
</evidence>
<comment type="subcellular location">
    <subcellularLocation>
        <location evidence="1">Cell envelope</location>
    </subcellularLocation>
</comment>
<dbReference type="GO" id="GO:0017004">
    <property type="term" value="P:cytochrome complex assembly"/>
    <property type="evidence" value="ECO:0007669"/>
    <property type="project" value="UniProtKB-KW"/>
</dbReference>
<dbReference type="Pfam" id="PF00578">
    <property type="entry name" value="AhpC-TSA"/>
    <property type="match status" value="1"/>
</dbReference>
<keyword evidence="2" id="KW-0201">Cytochrome c-type biogenesis</keyword>
<dbReference type="InterPro" id="IPR036249">
    <property type="entry name" value="Thioredoxin-like_sf"/>
</dbReference>
<dbReference type="Gene3D" id="3.40.30.10">
    <property type="entry name" value="Glutaredoxin"/>
    <property type="match status" value="1"/>
</dbReference>
<evidence type="ECO:0000313" key="7">
    <source>
        <dbReference type="Proteomes" id="UP000186917"/>
    </source>
</evidence>
<dbReference type="CDD" id="cd02966">
    <property type="entry name" value="TlpA_like_family"/>
    <property type="match status" value="1"/>
</dbReference>
<dbReference type="PANTHER" id="PTHR42852">
    <property type="entry name" value="THIOL:DISULFIDE INTERCHANGE PROTEIN DSBE"/>
    <property type="match status" value="1"/>
</dbReference>
<dbReference type="PANTHER" id="PTHR42852:SF6">
    <property type="entry name" value="THIOL:DISULFIDE INTERCHANGE PROTEIN DSBE"/>
    <property type="match status" value="1"/>
</dbReference>
<proteinExistence type="predicted"/>
<keyword evidence="3" id="KW-1015">Disulfide bond</keyword>
<dbReference type="GO" id="GO:0016209">
    <property type="term" value="F:antioxidant activity"/>
    <property type="evidence" value="ECO:0007669"/>
    <property type="project" value="InterPro"/>
</dbReference>
<protein>
    <submittedName>
        <fullName evidence="6">Peroxiredoxin</fullName>
    </submittedName>
</protein>
<dbReference type="PROSITE" id="PS51352">
    <property type="entry name" value="THIOREDOXIN_2"/>
    <property type="match status" value="1"/>
</dbReference>
<evidence type="ECO:0000259" key="5">
    <source>
        <dbReference type="PROSITE" id="PS51352"/>
    </source>
</evidence>
<dbReference type="AlphaFoldDB" id="A0A1N7NB00"/>
<dbReference type="InterPro" id="IPR050553">
    <property type="entry name" value="Thioredoxin_ResA/DsbE_sf"/>
</dbReference>
<organism evidence="6 7">
    <name type="scientific">Filimonas lacunae</name>
    <dbReference type="NCBI Taxonomy" id="477680"/>
    <lineage>
        <taxon>Bacteria</taxon>
        <taxon>Pseudomonadati</taxon>
        <taxon>Bacteroidota</taxon>
        <taxon>Chitinophagia</taxon>
        <taxon>Chitinophagales</taxon>
        <taxon>Chitinophagaceae</taxon>
        <taxon>Filimonas</taxon>
    </lineage>
</organism>
<keyword evidence="7" id="KW-1185">Reference proteome</keyword>
<dbReference type="SUPFAM" id="SSF52833">
    <property type="entry name" value="Thioredoxin-like"/>
    <property type="match status" value="1"/>
</dbReference>
<dbReference type="STRING" id="477680.SAMN05421788_102304"/>
<name>A0A1N7NB00_9BACT</name>
<dbReference type="GO" id="GO:0030313">
    <property type="term" value="C:cell envelope"/>
    <property type="evidence" value="ECO:0007669"/>
    <property type="project" value="UniProtKB-SubCell"/>
</dbReference>
<keyword evidence="4" id="KW-0676">Redox-active center</keyword>
<evidence type="ECO:0000256" key="3">
    <source>
        <dbReference type="ARBA" id="ARBA00023157"/>
    </source>
</evidence>